<gene>
    <name evidence="2" type="ORF">BJ122_1403</name>
</gene>
<keyword evidence="1" id="KW-0732">Signal</keyword>
<evidence type="ECO:0000313" key="3">
    <source>
        <dbReference type="Proteomes" id="UP000248148"/>
    </source>
</evidence>
<dbReference type="RefSeq" id="WP_110782760.1">
    <property type="nucleotide sequence ID" value="NZ_QJTI01000040.1"/>
</dbReference>
<reference evidence="2 3" key="1">
    <citation type="submission" date="2018-06" db="EMBL/GenBank/DDBJ databases">
        <title>Genomic Encyclopedia of Archaeal and Bacterial Type Strains, Phase II (KMG-II): from individual species to whole genera.</title>
        <authorList>
            <person name="Goeker M."/>
        </authorList>
    </citation>
    <scope>NUCLEOTIDE SEQUENCE [LARGE SCALE GENOMIC DNA]</scope>
    <source>
        <strain evidence="2 3">JCM 11668</strain>
    </source>
</reference>
<dbReference type="Proteomes" id="UP000248148">
    <property type="component" value="Unassembled WGS sequence"/>
</dbReference>
<evidence type="ECO:0000256" key="1">
    <source>
        <dbReference type="SAM" id="SignalP"/>
    </source>
</evidence>
<accession>A0A318TMG1</accession>
<dbReference type="EMBL" id="QJTI01000040">
    <property type="protein sequence ID" value="PYE99054.1"/>
    <property type="molecule type" value="Genomic_DNA"/>
</dbReference>
<keyword evidence="3" id="KW-1185">Reference proteome</keyword>
<dbReference type="AlphaFoldDB" id="A0A318TMG1"/>
<feature type="signal peptide" evidence="1">
    <location>
        <begin position="1"/>
        <end position="30"/>
    </location>
</feature>
<sequence length="170" mass="17537">MIARRRLAGLAVVLPALAAAALTPQSSARAEDGLEPFVPLLVELPGWKAGKPGGVAMQDYGSRIVMVQRGYARGEIHVSVQLLAGPPAQSRLATSGTGLKTEASHGPISASTIDGFKVTRTFQASDKSGTILVALGPAAALSLAFKGLGEDEALTTAKGFDWKAMQTALK</sequence>
<proteinExistence type="predicted"/>
<name>A0A318TMG1_9BRAD</name>
<comment type="caution">
    <text evidence="2">The sequence shown here is derived from an EMBL/GenBank/DDBJ whole genome shotgun (WGS) entry which is preliminary data.</text>
</comment>
<protein>
    <submittedName>
        <fullName evidence="2">Uncharacterized protein</fullName>
    </submittedName>
</protein>
<evidence type="ECO:0000313" key="2">
    <source>
        <dbReference type="EMBL" id="PYE99054.1"/>
    </source>
</evidence>
<feature type="chain" id="PRO_5016404605" evidence="1">
    <location>
        <begin position="31"/>
        <end position="170"/>
    </location>
</feature>
<organism evidence="2 3">
    <name type="scientific">Rhodopseudomonas faecalis</name>
    <dbReference type="NCBI Taxonomy" id="99655"/>
    <lineage>
        <taxon>Bacteria</taxon>
        <taxon>Pseudomonadati</taxon>
        <taxon>Pseudomonadota</taxon>
        <taxon>Alphaproteobacteria</taxon>
        <taxon>Hyphomicrobiales</taxon>
        <taxon>Nitrobacteraceae</taxon>
        <taxon>Rhodopseudomonas</taxon>
    </lineage>
</organism>
<dbReference type="OrthoDB" id="9799737at2"/>